<protein>
    <submittedName>
        <fullName evidence="1">Uncharacterized protein</fullName>
    </submittedName>
</protein>
<proteinExistence type="predicted"/>
<dbReference type="EMBL" id="CABDLL010000004">
    <property type="protein sequence ID" value="VTE37530.1"/>
    <property type="molecule type" value="Genomic_DNA"/>
</dbReference>
<dbReference type="AlphaFoldDB" id="A0A0E8GNB1"/>
<name>A0A0E8GNB1_STREE</name>
<organism evidence="1 2">
    <name type="scientific">Streptococcus pneumoniae</name>
    <dbReference type="NCBI Taxonomy" id="1313"/>
    <lineage>
        <taxon>Bacteria</taxon>
        <taxon>Bacillati</taxon>
        <taxon>Bacillota</taxon>
        <taxon>Bacilli</taxon>
        <taxon>Lactobacillales</taxon>
        <taxon>Streptococcaceae</taxon>
        <taxon>Streptococcus</taxon>
    </lineage>
</organism>
<accession>A0A0E8GNB1</accession>
<sequence>MYNLFAFAIGVRLLAFIVFVLRLWRKSSICQTGTMTNQVLEENYLCDSLLAFSPPRDLCRLVCILLWIKCLDALLMLGFFVWGCRDSRFTTRKFHPIYQDEVVFAFF</sequence>
<reference evidence="1 2" key="1">
    <citation type="submission" date="2019-04" db="EMBL/GenBank/DDBJ databases">
        <authorList>
            <consortium name="Pathogen Informatics"/>
        </authorList>
    </citation>
    <scope>NUCLEOTIDE SEQUENCE [LARGE SCALE GENOMIC DNA]</scope>
    <source>
        <strain evidence="1 2">GPSC559</strain>
    </source>
</reference>
<evidence type="ECO:0000313" key="2">
    <source>
        <dbReference type="Proteomes" id="UP000310997"/>
    </source>
</evidence>
<evidence type="ECO:0000313" key="1">
    <source>
        <dbReference type="EMBL" id="VTE37530.1"/>
    </source>
</evidence>
<dbReference type="Proteomes" id="UP000310997">
    <property type="component" value="Unassembled WGS sequence"/>
</dbReference>
<gene>
    <name evidence="1" type="ORF">SAMEA4038883_00728</name>
</gene>